<dbReference type="EMBL" id="BAAASJ010000113">
    <property type="protein sequence ID" value="GAA2657031.1"/>
    <property type="molecule type" value="Genomic_DNA"/>
</dbReference>
<keyword evidence="2" id="KW-1185">Reference proteome</keyword>
<organism evidence="1 2">
    <name type="scientific">Streptomyces vastus</name>
    <dbReference type="NCBI Taxonomy" id="285451"/>
    <lineage>
        <taxon>Bacteria</taxon>
        <taxon>Bacillati</taxon>
        <taxon>Actinomycetota</taxon>
        <taxon>Actinomycetes</taxon>
        <taxon>Kitasatosporales</taxon>
        <taxon>Streptomycetaceae</taxon>
        <taxon>Streptomyces</taxon>
    </lineage>
</organism>
<sequence length="235" mass="24142">MPLGLETSAEGADLSPLLVAPVRPWSGPPAGAGFIAQGLELEGTEPVGLPLLVGLADRAEHGVDVLSAELGELDAAEVRDEVVLDVSAVDGGGGTLETGLGLQPAAQVLLHGLVVRDLDAFGGLVEQPDALGLGLCSRLEAATTDTEGVPAWLRDGEVEVPVAVRVLLELRATVAQRADDRCAVVVEDRLARAVDTWPLAGAALVRGDAHGCVEPPSHAKRCRSLTALSARCQGL</sequence>
<dbReference type="Proteomes" id="UP001500151">
    <property type="component" value="Unassembled WGS sequence"/>
</dbReference>
<evidence type="ECO:0000313" key="2">
    <source>
        <dbReference type="Proteomes" id="UP001500151"/>
    </source>
</evidence>
<protein>
    <submittedName>
        <fullName evidence="1">Uncharacterized protein</fullName>
    </submittedName>
</protein>
<proteinExistence type="predicted"/>
<reference evidence="2" key="1">
    <citation type="journal article" date="2019" name="Int. J. Syst. Evol. Microbiol.">
        <title>The Global Catalogue of Microorganisms (GCM) 10K type strain sequencing project: providing services to taxonomists for standard genome sequencing and annotation.</title>
        <authorList>
            <consortium name="The Broad Institute Genomics Platform"/>
            <consortium name="The Broad Institute Genome Sequencing Center for Infectious Disease"/>
            <person name="Wu L."/>
            <person name="Ma J."/>
        </authorList>
    </citation>
    <scope>NUCLEOTIDE SEQUENCE [LARGE SCALE GENOMIC DNA]</scope>
    <source>
        <strain evidence="2">JCM 4524</strain>
    </source>
</reference>
<accession>A0ABP6E478</accession>
<name>A0ABP6E478_9ACTN</name>
<evidence type="ECO:0000313" key="1">
    <source>
        <dbReference type="EMBL" id="GAA2657031.1"/>
    </source>
</evidence>
<comment type="caution">
    <text evidence="1">The sequence shown here is derived from an EMBL/GenBank/DDBJ whole genome shotgun (WGS) entry which is preliminary data.</text>
</comment>
<gene>
    <name evidence="1" type="ORF">GCM10010307_71240</name>
</gene>